<evidence type="ECO:0000313" key="3">
    <source>
        <dbReference type="Proteomes" id="UP000887574"/>
    </source>
</evidence>
<name>A0A915DR70_9BILA</name>
<protein>
    <recommendedName>
        <fullName evidence="2">Fibronectin type-III domain-containing protein</fullName>
    </recommendedName>
</protein>
<dbReference type="Pfam" id="PF24221">
    <property type="entry name" value="Fn3_nematode"/>
    <property type="match status" value="1"/>
</dbReference>
<dbReference type="Proteomes" id="UP000887574">
    <property type="component" value="Unplaced"/>
</dbReference>
<reference evidence="4" key="1">
    <citation type="submission" date="2022-11" db="UniProtKB">
        <authorList>
            <consortium name="WormBaseParasite"/>
        </authorList>
    </citation>
    <scope>IDENTIFICATION</scope>
</reference>
<evidence type="ECO:0000313" key="4">
    <source>
        <dbReference type="WBParaSite" id="jg22266"/>
    </source>
</evidence>
<keyword evidence="3" id="KW-1185">Reference proteome</keyword>
<dbReference type="AlphaFoldDB" id="A0A915DR70"/>
<dbReference type="InterPro" id="IPR057131">
    <property type="entry name" value="Fn3_nem"/>
</dbReference>
<sequence>MGPLQVDVSYGIQICGIYSPSRMHSPFQIVPVIPFRCSRCHKSHLSNEQSDQKCVDCVKVEQEEDPQSPEGQAMPEPLARGVVNTQPGRGCASRNVSATHYISLVLQVWSADKSESIEDITAFNSTSGNYSAQKWHSKIRHSLPLVKDLRAIYDDKSRLLKLYSKEIADLLKRKENAYPIYDKLYLEFGELLTTAQEPIAFGLTIFCFNTWRRRRQRRRLRSYAANHHSTGSALGRKSLYLNGGGARALGTGFLPTISQPTTAITSLGQPPQGAFTQSTRVVFTLQEGA</sequence>
<accession>A0A915DR70</accession>
<evidence type="ECO:0000256" key="1">
    <source>
        <dbReference type="SAM" id="MobiDB-lite"/>
    </source>
</evidence>
<evidence type="ECO:0000259" key="2">
    <source>
        <dbReference type="Pfam" id="PF24221"/>
    </source>
</evidence>
<feature type="domain" description="Fibronectin type-III" evidence="2">
    <location>
        <begin position="5"/>
        <end position="60"/>
    </location>
</feature>
<feature type="region of interest" description="Disordered" evidence="1">
    <location>
        <begin position="65"/>
        <end position="85"/>
    </location>
</feature>
<dbReference type="WBParaSite" id="jg22266">
    <property type="protein sequence ID" value="jg22266"/>
    <property type="gene ID" value="jg22266"/>
</dbReference>
<proteinExistence type="predicted"/>
<organism evidence="3 4">
    <name type="scientific">Ditylenchus dipsaci</name>
    <dbReference type="NCBI Taxonomy" id="166011"/>
    <lineage>
        <taxon>Eukaryota</taxon>
        <taxon>Metazoa</taxon>
        <taxon>Ecdysozoa</taxon>
        <taxon>Nematoda</taxon>
        <taxon>Chromadorea</taxon>
        <taxon>Rhabditida</taxon>
        <taxon>Tylenchina</taxon>
        <taxon>Tylenchomorpha</taxon>
        <taxon>Sphaerularioidea</taxon>
        <taxon>Anguinidae</taxon>
        <taxon>Anguininae</taxon>
        <taxon>Ditylenchus</taxon>
    </lineage>
</organism>